<accession>A0A3B0UNM6</accession>
<proteinExistence type="predicted"/>
<dbReference type="EMBL" id="UOEV01000065">
    <property type="protein sequence ID" value="VAW32771.1"/>
    <property type="molecule type" value="Genomic_DNA"/>
</dbReference>
<evidence type="ECO:0008006" key="3">
    <source>
        <dbReference type="Google" id="ProtNLM"/>
    </source>
</evidence>
<keyword evidence="1" id="KW-1133">Transmembrane helix</keyword>
<dbReference type="AlphaFoldDB" id="A0A3B0UNM6"/>
<name>A0A3B0UNM6_9ZZZZ</name>
<feature type="transmembrane region" description="Helical" evidence="1">
    <location>
        <begin position="122"/>
        <end position="142"/>
    </location>
</feature>
<evidence type="ECO:0000256" key="1">
    <source>
        <dbReference type="SAM" id="Phobius"/>
    </source>
</evidence>
<keyword evidence="1" id="KW-0472">Membrane</keyword>
<organism evidence="2">
    <name type="scientific">hydrothermal vent metagenome</name>
    <dbReference type="NCBI Taxonomy" id="652676"/>
    <lineage>
        <taxon>unclassified sequences</taxon>
        <taxon>metagenomes</taxon>
        <taxon>ecological metagenomes</taxon>
    </lineage>
</organism>
<keyword evidence="1" id="KW-0812">Transmembrane</keyword>
<reference evidence="2" key="1">
    <citation type="submission" date="2018-06" db="EMBL/GenBank/DDBJ databases">
        <authorList>
            <person name="Zhirakovskaya E."/>
        </authorList>
    </citation>
    <scope>NUCLEOTIDE SEQUENCE</scope>
</reference>
<sequence length="340" mass="37639">MNKTPLKLSAREASNKTGYTTSYIASRCRLGEIKSERGKNNKLIIYSDSLEEFMRTQTLRKEEHAKEVARLRCKEYKQAQKRVQKQVQKKHTNQTHVFIPKIKRDISVKIEKVPRISLQSSIASVVALTLAFVCMFSAYTALAQLVSGEHTLALASVAAAPSTDFEMDGNTNSEMFTDTSPAYSGVGYVYVHTGVVLYGGIRKVLDTYKSFVLKSSDTALSVGVVTRDVGKKVAIFTGMLMRQSAYVPIRAYTRGIYAFVNISPHITKATGRAILSLGDSIMSATNMSTVATVVLYRHAGMTADGTTSVMSIPFKDTFMKWVVSQVHYNLDTSKINTLHK</sequence>
<evidence type="ECO:0000313" key="2">
    <source>
        <dbReference type="EMBL" id="VAW32771.1"/>
    </source>
</evidence>
<protein>
    <recommendedName>
        <fullName evidence="3">Helix-turn-helix domain-containing protein</fullName>
    </recommendedName>
</protein>
<gene>
    <name evidence="2" type="ORF">MNBD_CPR01-584</name>
</gene>
<feature type="transmembrane region" description="Helical" evidence="1">
    <location>
        <begin position="182"/>
        <end position="201"/>
    </location>
</feature>